<evidence type="ECO:0000256" key="1">
    <source>
        <dbReference type="SAM" id="MobiDB-lite"/>
    </source>
</evidence>
<dbReference type="EMBL" id="JAZGQO010000011">
    <property type="protein sequence ID" value="KAK6174351.1"/>
    <property type="molecule type" value="Genomic_DNA"/>
</dbReference>
<dbReference type="Gene3D" id="2.60.40.10">
    <property type="entry name" value="Immunoglobulins"/>
    <property type="match status" value="1"/>
</dbReference>
<dbReference type="InterPro" id="IPR056564">
    <property type="entry name" value="Ig-like_KY"/>
</dbReference>
<dbReference type="InterPro" id="IPR013783">
    <property type="entry name" value="Ig-like_fold"/>
</dbReference>
<organism evidence="3 4">
    <name type="scientific">Patella caerulea</name>
    <name type="common">Rayed Mediterranean limpet</name>
    <dbReference type="NCBI Taxonomy" id="87958"/>
    <lineage>
        <taxon>Eukaryota</taxon>
        <taxon>Metazoa</taxon>
        <taxon>Spiralia</taxon>
        <taxon>Lophotrochozoa</taxon>
        <taxon>Mollusca</taxon>
        <taxon>Gastropoda</taxon>
        <taxon>Patellogastropoda</taxon>
        <taxon>Patelloidea</taxon>
        <taxon>Patellidae</taxon>
        <taxon>Patella</taxon>
    </lineage>
</organism>
<keyword evidence="4" id="KW-1185">Reference proteome</keyword>
<sequence length="225" mass="25825">MSSQRPEIKEGELGPQDGLKDAGMSPSSHKKDEFVILENDVEIKFDVTAPVKCTTNLIQCRTDKDMSEFVFVQTSHKDNTVSFVISVPESGYYKFQIFALPKSNESKSLPNVYNYLIHCKQALKTVYPYPKQFAIWKDGCYLYEPLMLNSSVRLRNVNFKLLVPKANAVAVVVEGEWFQLEKKGDDIWETKIDLDKWKGKDTKLTLNGNFEADETKFSTLLEYRL</sequence>
<accession>A0AAN8JEK7</accession>
<evidence type="ECO:0000313" key="4">
    <source>
        <dbReference type="Proteomes" id="UP001347796"/>
    </source>
</evidence>
<reference evidence="3 4" key="1">
    <citation type="submission" date="2024-01" db="EMBL/GenBank/DDBJ databases">
        <title>The genome of the rayed Mediterranean limpet Patella caerulea (Linnaeus, 1758).</title>
        <authorList>
            <person name="Anh-Thu Weber A."/>
            <person name="Halstead-Nussloch G."/>
        </authorList>
    </citation>
    <scope>NUCLEOTIDE SEQUENCE [LARGE SCALE GENOMIC DNA]</scope>
    <source>
        <strain evidence="3">AATW-2023a</strain>
        <tissue evidence="3">Whole specimen</tissue>
    </source>
</reference>
<dbReference type="Pfam" id="PF23265">
    <property type="entry name" value="Ig-like_KY"/>
    <property type="match status" value="1"/>
</dbReference>
<dbReference type="InterPro" id="IPR053041">
    <property type="entry name" value="Transglut-like_Superfamily_Mod"/>
</dbReference>
<evidence type="ECO:0000313" key="3">
    <source>
        <dbReference type="EMBL" id="KAK6174351.1"/>
    </source>
</evidence>
<dbReference type="AlphaFoldDB" id="A0AAN8JEK7"/>
<feature type="domain" description="KY-like immunoglobulin-like" evidence="2">
    <location>
        <begin position="22"/>
        <end position="130"/>
    </location>
</feature>
<evidence type="ECO:0000259" key="2">
    <source>
        <dbReference type="Pfam" id="PF23265"/>
    </source>
</evidence>
<proteinExistence type="predicted"/>
<feature type="region of interest" description="Disordered" evidence="1">
    <location>
        <begin position="1"/>
        <end position="27"/>
    </location>
</feature>
<dbReference type="Proteomes" id="UP001347796">
    <property type="component" value="Unassembled WGS sequence"/>
</dbReference>
<name>A0AAN8JEK7_PATCE</name>
<feature type="compositionally biased region" description="Basic and acidic residues" evidence="1">
    <location>
        <begin position="1"/>
        <end position="12"/>
    </location>
</feature>
<comment type="caution">
    <text evidence="3">The sequence shown here is derived from an EMBL/GenBank/DDBJ whole genome shotgun (WGS) entry which is preliminary data.</text>
</comment>
<gene>
    <name evidence="3" type="ORF">SNE40_017646</name>
</gene>
<protein>
    <recommendedName>
        <fullName evidence="2">KY-like immunoglobulin-like domain-containing protein</fullName>
    </recommendedName>
</protein>
<dbReference type="PANTHER" id="PTHR47020:SF1">
    <property type="entry name" value="HILLARIN"/>
    <property type="match status" value="1"/>
</dbReference>
<dbReference type="PANTHER" id="PTHR47020">
    <property type="entry name" value="HILLARIN"/>
    <property type="match status" value="1"/>
</dbReference>